<evidence type="ECO:0000313" key="2">
    <source>
        <dbReference type="EMBL" id="CAG6785289.1"/>
    </source>
</evidence>
<reference evidence="2" key="1">
    <citation type="submission" date="2021-05" db="EMBL/GenBank/DDBJ databases">
        <authorList>
            <person name="Alioto T."/>
            <person name="Alioto T."/>
            <person name="Gomez Garrido J."/>
        </authorList>
    </citation>
    <scope>NUCLEOTIDE SEQUENCE</scope>
</reference>
<evidence type="ECO:0000256" key="1">
    <source>
        <dbReference type="SAM" id="MobiDB-lite"/>
    </source>
</evidence>
<organism evidence="2">
    <name type="scientific">Cacopsylla melanoneura</name>
    <dbReference type="NCBI Taxonomy" id="428564"/>
    <lineage>
        <taxon>Eukaryota</taxon>
        <taxon>Metazoa</taxon>
        <taxon>Ecdysozoa</taxon>
        <taxon>Arthropoda</taxon>
        <taxon>Hexapoda</taxon>
        <taxon>Insecta</taxon>
        <taxon>Pterygota</taxon>
        <taxon>Neoptera</taxon>
        <taxon>Paraneoptera</taxon>
        <taxon>Hemiptera</taxon>
        <taxon>Sternorrhyncha</taxon>
        <taxon>Psylloidea</taxon>
        <taxon>Psyllidae</taxon>
        <taxon>Psyllinae</taxon>
        <taxon>Cacopsylla</taxon>
    </lineage>
</organism>
<protein>
    <submittedName>
        <fullName evidence="2">Uncharacterized protein</fullName>
    </submittedName>
</protein>
<dbReference type="EMBL" id="HBUF01642687">
    <property type="protein sequence ID" value="CAG6785289.1"/>
    <property type="molecule type" value="Transcribed_RNA"/>
</dbReference>
<proteinExistence type="predicted"/>
<dbReference type="AlphaFoldDB" id="A0A8D9BLH9"/>
<accession>A0A8D9BLH9</accession>
<feature type="region of interest" description="Disordered" evidence="1">
    <location>
        <begin position="1"/>
        <end position="20"/>
    </location>
</feature>
<name>A0A8D9BLH9_9HEMI</name>
<sequence length="109" mass="12729">MINRTLGTKQKQVYRKVKQEKKKKKLEEKKSLWSREQLKKILARGVCLKASLGPDIQPLDKLKKKIKTLTVKFCKWKTLGNVLLKLMSNNNYQGNLFVHTEKTGVRFSL</sequence>